<gene>
    <name evidence="1" type="ORF">FTJAE_8970</name>
</gene>
<accession>A0A8H5R7Q8</accession>
<evidence type="ECO:0000313" key="1">
    <source>
        <dbReference type="EMBL" id="KAF5628095.1"/>
    </source>
</evidence>
<comment type="caution">
    <text evidence="1">The sequence shown here is derived from an EMBL/GenBank/DDBJ whole genome shotgun (WGS) entry which is preliminary data.</text>
</comment>
<name>A0A8H5R7Q8_9HYPO</name>
<reference evidence="1 2" key="1">
    <citation type="submission" date="2020-05" db="EMBL/GenBank/DDBJ databases">
        <title>Identification and distribution of gene clusters putatively required for synthesis of sphingolipid metabolism inhibitors in phylogenetically diverse species of the filamentous fungus Fusarium.</title>
        <authorList>
            <person name="Kim H.-S."/>
            <person name="Busman M."/>
            <person name="Brown D.W."/>
            <person name="Divon H."/>
            <person name="Uhlig S."/>
            <person name="Proctor R.H."/>
        </authorList>
    </citation>
    <scope>NUCLEOTIDE SEQUENCE [LARGE SCALE GENOMIC DNA]</scope>
    <source>
        <strain evidence="1 2">NRRL 66243</strain>
    </source>
</reference>
<organism evidence="1 2">
    <name type="scientific">Fusarium tjaetaba</name>
    <dbReference type="NCBI Taxonomy" id="1567544"/>
    <lineage>
        <taxon>Eukaryota</taxon>
        <taxon>Fungi</taxon>
        <taxon>Dikarya</taxon>
        <taxon>Ascomycota</taxon>
        <taxon>Pezizomycotina</taxon>
        <taxon>Sordariomycetes</taxon>
        <taxon>Hypocreomycetidae</taxon>
        <taxon>Hypocreales</taxon>
        <taxon>Nectriaceae</taxon>
        <taxon>Fusarium</taxon>
        <taxon>Fusarium fujikuroi species complex</taxon>
    </lineage>
</organism>
<sequence>MSAYTSEDLASAMSSNVTRMPPTATSAQDRAALTTPYIPPSNCIPNWEQTSLLWTQDGTFTYPVLISAPPTSCYPSGWGSGEADSLFTFSPAVCPSGWDYWEMSRSDNSPEVSTAYCCERFHPRASYTSESKETNRAI</sequence>
<dbReference type="EMBL" id="JAAQRI010000199">
    <property type="protein sequence ID" value="KAF5628095.1"/>
    <property type="molecule type" value="Genomic_DNA"/>
</dbReference>
<dbReference type="OrthoDB" id="4364105at2759"/>
<dbReference type="AlphaFoldDB" id="A0A8H5R7Q8"/>
<proteinExistence type="predicted"/>
<protein>
    <submittedName>
        <fullName evidence="1">Uncharacterized protein</fullName>
    </submittedName>
</protein>
<keyword evidence="2" id="KW-1185">Reference proteome</keyword>
<evidence type="ECO:0000313" key="2">
    <source>
        <dbReference type="Proteomes" id="UP000530670"/>
    </source>
</evidence>
<dbReference type="GeneID" id="59308112"/>
<dbReference type="Proteomes" id="UP000530670">
    <property type="component" value="Unassembled WGS sequence"/>
</dbReference>
<dbReference type="RefSeq" id="XP_037203928.1">
    <property type="nucleotide sequence ID" value="XM_037355842.1"/>
</dbReference>